<organism evidence="2 4">
    <name type="scientific">Metallosphaera yellowstonensis MK1</name>
    <dbReference type="NCBI Taxonomy" id="671065"/>
    <lineage>
        <taxon>Archaea</taxon>
        <taxon>Thermoproteota</taxon>
        <taxon>Thermoprotei</taxon>
        <taxon>Sulfolobales</taxon>
        <taxon>Sulfolobaceae</taxon>
        <taxon>Metallosphaera</taxon>
    </lineage>
</organism>
<dbReference type="EMBL" id="JH597768">
    <property type="protein sequence ID" value="EHP69091.1"/>
    <property type="molecule type" value="Genomic_DNA"/>
</dbReference>
<reference evidence="2 4" key="1">
    <citation type="submission" date="2012-01" db="EMBL/GenBank/DDBJ databases">
        <title>Improved High-Quality Draft sequence of Metallosphaera yellowstonensis MK1.</title>
        <authorList>
            <consortium name="US DOE Joint Genome Institute"/>
            <person name="Lucas S."/>
            <person name="Han J."/>
            <person name="Cheng J.-F."/>
            <person name="Goodwin L."/>
            <person name="Pitluck S."/>
            <person name="Peters L."/>
            <person name="Teshima H."/>
            <person name="Detter J.C."/>
            <person name="Han C."/>
            <person name="Tapia R."/>
            <person name="Land M."/>
            <person name="Hauser L."/>
            <person name="Kyrpides N."/>
            <person name="Kozubal M."/>
            <person name="Macur R.E."/>
            <person name="Jay Z."/>
            <person name="Inskeep W."/>
            <person name="Woyke T."/>
        </authorList>
    </citation>
    <scope>NUCLEOTIDE SEQUENCE [LARGE SCALE GENOMIC DNA]</scope>
    <source>
        <strain evidence="2 4">MK1</strain>
    </source>
</reference>
<evidence type="ECO:0000313" key="3">
    <source>
        <dbReference type="EMBL" id="EHP69095.1"/>
    </source>
</evidence>
<dbReference type="RefSeq" id="WP_009072761.1">
    <property type="nucleotide sequence ID" value="NZ_JH597768.1"/>
</dbReference>
<keyword evidence="1" id="KW-0472">Membrane</keyword>
<evidence type="ECO:0000313" key="2">
    <source>
        <dbReference type="EMBL" id="EHP69091.1"/>
    </source>
</evidence>
<dbReference type="HOGENOM" id="CLU_219271_0_0_2"/>
<evidence type="ECO:0000256" key="1">
    <source>
        <dbReference type="SAM" id="Phobius"/>
    </source>
</evidence>
<feature type="transmembrane region" description="Helical" evidence="1">
    <location>
        <begin position="13"/>
        <end position="33"/>
    </location>
</feature>
<dbReference type="AlphaFoldDB" id="H2C5L4"/>
<evidence type="ECO:0000313" key="4">
    <source>
        <dbReference type="Proteomes" id="UP000003980"/>
    </source>
</evidence>
<gene>
    <name evidence="2" type="ORF">MetMK1DRAFT_00018370</name>
    <name evidence="3" type="ORF">MetMK1DRAFT_00018410</name>
</gene>
<sequence>MAQERKEISEAKLTLYAIMAAVAYVVTDLVIMAQTGFNIM</sequence>
<proteinExistence type="predicted"/>
<dbReference type="Proteomes" id="UP000003980">
    <property type="component" value="Unassembled WGS sequence"/>
</dbReference>
<dbReference type="STRING" id="671065.MetMK1DRAFT_00018370"/>
<accession>H2C5L4</accession>
<protein>
    <submittedName>
        <fullName evidence="2">Uncharacterized protein</fullName>
    </submittedName>
</protein>
<name>H2C5L4_9CREN</name>
<keyword evidence="4" id="KW-1185">Reference proteome</keyword>
<keyword evidence="1" id="KW-0812">Transmembrane</keyword>
<dbReference type="EMBL" id="JH597768">
    <property type="protein sequence ID" value="EHP69095.1"/>
    <property type="molecule type" value="Genomic_DNA"/>
</dbReference>
<keyword evidence="1" id="KW-1133">Transmembrane helix</keyword>